<evidence type="ECO:0000256" key="8">
    <source>
        <dbReference type="ARBA" id="ARBA00022842"/>
    </source>
</evidence>
<dbReference type="PROSITE" id="PS51274">
    <property type="entry name" value="GATASE_COBBQ"/>
    <property type="match status" value="1"/>
</dbReference>
<evidence type="ECO:0000256" key="4">
    <source>
        <dbReference type="ARBA" id="ARBA00022573"/>
    </source>
</evidence>
<keyword evidence="5" id="KW-0436">Ligase</keyword>
<evidence type="ECO:0000313" key="13">
    <source>
        <dbReference type="Proteomes" id="UP000033618"/>
    </source>
</evidence>
<dbReference type="InterPro" id="IPR029062">
    <property type="entry name" value="Class_I_gatase-like"/>
</dbReference>
<dbReference type="InterPro" id="IPR011698">
    <property type="entry name" value="GATase_3"/>
</dbReference>
<keyword evidence="8" id="KW-0460">Magnesium</keyword>
<keyword evidence="13" id="KW-1185">Reference proteome</keyword>
<keyword evidence="7" id="KW-0067">ATP-binding</keyword>
<dbReference type="Proteomes" id="UP000033618">
    <property type="component" value="Unassembled WGS sequence"/>
</dbReference>
<dbReference type="Gene3D" id="3.40.50.300">
    <property type="entry name" value="P-loop containing nucleotide triphosphate hydrolases"/>
    <property type="match status" value="1"/>
</dbReference>
<dbReference type="GO" id="GO:0042242">
    <property type="term" value="F:cobyrinic acid a,c-diamide synthase activity"/>
    <property type="evidence" value="ECO:0007669"/>
    <property type="project" value="InterPro"/>
</dbReference>
<sequence length="501" mass="52739">MGTSSPRQPGAASCPALFIGAPASNQGKTTVTAALARWHTRQGRRVRVFKTGPDFLDPMILARASGAPVWSLHLWMVGEEACRTILADAAREADLILIEGVMGLFDGQPSGADLAERFGVPVLAVIDAQAMAHTFGALAFGLARYRPTLPFHGVLANRVATLTHAASLKASLSDDIHWCGHLPPDAAITLPDRHLGLTQAQEIADLDSRLDAAADGLAQALTQLGVAHAGQQADGGANTPAVVNSATPGDDHAARDRAMCAILPTAAIFRDPVTDSGGTVASRAASDHVGRTLHNDASHHPLAGKCIAIARDPAFSFLYPANLALLLALGARIATFSPIADEPVPADADALVLPGGYPELHAAALARARRTAASIRAHVAARLPTLAECGGMLYLMDGLTDIEGQRWPMLGALPGESIMQPKLAALGMHLLETPQGEVRGHTFHYSRSTTSLAPSSVTRHATRHTPGEAVYRHQAITATYFHAYWPSNPKWLVATLTDPTL</sequence>
<keyword evidence="4" id="KW-0169">Cobalamin biosynthesis</keyword>
<evidence type="ECO:0000259" key="10">
    <source>
        <dbReference type="Pfam" id="PF01656"/>
    </source>
</evidence>
<gene>
    <name evidence="12" type="ORF">WM40_07445</name>
</gene>
<dbReference type="RefSeq" id="WP_046152537.1">
    <property type="nucleotide sequence ID" value="NZ_CADFGU010000003.1"/>
</dbReference>
<organism evidence="12 13">
    <name type="scientific">Robbsia andropogonis</name>
    <dbReference type="NCBI Taxonomy" id="28092"/>
    <lineage>
        <taxon>Bacteria</taxon>
        <taxon>Pseudomonadati</taxon>
        <taxon>Pseudomonadota</taxon>
        <taxon>Betaproteobacteria</taxon>
        <taxon>Burkholderiales</taxon>
        <taxon>Burkholderiaceae</taxon>
        <taxon>Robbsia</taxon>
    </lineage>
</organism>
<reference evidence="12 13" key="1">
    <citation type="submission" date="2015-03" db="EMBL/GenBank/DDBJ databases">
        <title>Draft Genome Sequence of Burkholderia andropogonis type strain ICMP2807, isolated from Sorghum bicolor.</title>
        <authorList>
            <person name="Lopes-Santos L."/>
            <person name="Castro D.B."/>
            <person name="Ottoboni L.M."/>
            <person name="Park D."/>
            <person name="Weirc B.S."/>
            <person name="Destefano S.A."/>
        </authorList>
    </citation>
    <scope>NUCLEOTIDE SEQUENCE [LARGE SCALE GENOMIC DNA]</scope>
    <source>
        <strain evidence="12 13">ICMP2807</strain>
    </source>
</reference>
<feature type="domain" description="CobQ/CobB/MinD/ParA nucleotide binding" evidence="10">
    <location>
        <begin position="19"/>
        <end position="194"/>
    </location>
</feature>
<dbReference type="SUPFAM" id="SSF52317">
    <property type="entry name" value="Class I glutamine amidotransferase-like"/>
    <property type="match status" value="1"/>
</dbReference>
<dbReference type="Pfam" id="PF01656">
    <property type="entry name" value="CbiA"/>
    <property type="match status" value="1"/>
</dbReference>
<dbReference type="InterPro" id="IPR002586">
    <property type="entry name" value="CobQ/CobB/MinD/ParA_Nub-bd_dom"/>
</dbReference>
<evidence type="ECO:0000256" key="7">
    <source>
        <dbReference type="ARBA" id="ARBA00022840"/>
    </source>
</evidence>
<comment type="pathway">
    <text evidence="2">Cofactor biosynthesis; adenosylcobalamin biosynthesis.</text>
</comment>
<keyword evidence="9" id="KW-0315">Glutamine amidotransferase</keyword>
<dbReference type="PATRIC" id="fig|28092.6.peg.1764"/>
<dbReference type="Pfam" id="PF07685">
    <property type="entry name" value="GATase_3"/>
    <property type="match status" value="1"/>
</dbReference>
<dbReference type="NCBIfam" id="NF002204">
    <property type="entry name" value="PRK01077.1"/>
    <property type="match status" value="1"/>
</dbReference>
<dbReference type="PANTHER" id="PTHR43873">
    <property type="entry name" value="COBYRINATE A,C-DIAMIDE SYNTHASE"/>
    <property type="match status" value="1"/>
</dbReference>
<dbReference type="InterPro" id="IPR027417">
    <property type="entry name" value="P-loop_NTPase"/>
</dbReference>
<dbReference type="EMBL" id="LAQU01000005">
    <property type="protein sequence ID" value="KKB64285.1"/>
    <property type="molecule type" value="Genomic_DNA"/>
</dbReference>
<evidence type="ECO:0000256" key="2">
    <source>
        <dbReference type="ARBA" id="ARBA00004953"/>
    </source>
</evidence>
<dbReference type="GO" id="GO:0009236">
    <property type="term" value="P:cobalamin biosynthetic process"/>
    <property type="evidence" value="ECO:0007669"/>
    <property type="project" value="UniProtKB-KW"/>
</dbReference>
<dbReference type="InterPro" id="IPR004484">
    <property type="entry name" value="CbiA/CobB_synth"/>
</dbReference>
<evidence type="ECO:0000256" key="5">
    <source>
        <dbReference type="ARBA" id="ARBA00022598"/>
    </source>
</evidence>
<dbReference type="AlphaFoldDB" id="A0A0F5K2X8"/>
<dbReference type="PANTHER" id="PTHR43873:SF1">
    <property type="entry name" value="COBYRINATE A,C-DIAMIDE SYNTHASE"/>
    <property type="match status" value="1"/>
</dbReference>
<accession>A0A0F5K2X8</accession>
<protein>
    <submittedName>
        <fullName evidence="12">Cobyrinic acid a,c-diamide synthase</fullName>
    </submittedName>
</protein>
<dbReference type="SUPFAM" id="SSF52540">
    <property type="entry name" value="P-loop containing nucleoside triphosphate hydrolases"/>
    <property type="match status" value="1"/>
</dbReference>
<feature type="domain" description="CobB/CobQ-like glutamine amidotransferase" evidence="11">
    <location>
        <begin position="307"/>
        <end position="487"/>
    </location>
</feature>
<evidence type="ECO:0000256" key="9">
    <source>
        <dbReference type="ARBA" id="ARBA00022962"/>
    </source>
</evidence>
<evidence type="ECO:0000256" key="6">
    <source>
        <dbReference type="ARBA" id="ARBA00022741"/>
    </source>
</evidence>
<comment type="caution">
    <text evidence="12">The sequence shown here is derived from an EMBL/GenBank/DDBJ whole genome shotgun (WGS) entry which is preliminary data.</text>
</comment>
<evidence type="ECO:0000259" key="11">
    <source>
        <dbReference type="Pfam" id="PF07685"/>
    </source>
</evidence>
<dbReference type="GO" id="GO:0005524">
    <property type="term" value="F:ATP binding"/>
    <property type="evidence" value="ECO:0007669"/>
    <property type="project" value="UniProtKB-KW"/>
</dbReference>
<comment type="similarity">
    <text evidence="3">Belongs to the CobB/CobQ family. CobQ subfamily.</text>
</comment>
<evidence type="ECO:0000313" key="12">
    <source>
        <dbReference type="EMBL" id="KKB64285.1"/>
    </source>
</evidence>
<name>A0A0F5K2X8_9BURK</name>
<keyword evidence="6" id="KW-0547">Nucleotide-binding</keyword>
<proteinExistence type="inferred from homology"/>
<comment type="cofactor">
    <cofactor evidence="1">
        <name>Mg(2+)</name>
        <dbReference type="ChEBI" id="CHEBI:18420"/>
    </cofactor>
</comment>
<dbReference type="Gene3D" id="3.40.50.880">
    <property type="match status" value="1"/>
</dbReference>
<evidence type="ECO:0000256" key="1">
    <source>
        <dbReference type="ARBA" id="ARBA00001946"/>
    </source>
</evidence>
<evidence type="ECO:0000256" key="3">
    <source>
        <dbReference type="ARBA" id="ARBA00006205"/>
    </source>
</evidence>
<dbReference type="STRING" id="28092.WM40_07445"/>
<dbReference type="OrthoDB" id="9764035at2"/>